<dbReference type="InterPro" id="IPR042047">
    <property type="entry name" value="SleB_dom1"/>
</dbReference>
<keyword evidence="2" id="KW-0378">Hydrolase</keyword>
<accession>A0ABU0YPU8</accession>
<protein>
    <submittedName>
        <fullName evidence="2">Cell wall hydrolase</fullName>
    </submittedName>
</protein>
<dbReference type="Gene3D" id="1.10.10.2520">
    <property type="entry name" value="Cell wall hydrolase SleB, domain 1"/>
    <property type="match status" value="1"/>
</dbReference>
<evidence type="ECO:0000313" key="2">
    <source>
        <dbReference type="EMBL" id="MDQ7249165.1"/>
    </source>
</evidence>
<dbReference type="Pfam" id="PF07486">
    <property type="entry name" value="Hydrolase_2"/>
    <property type="match status" value="1"/>
</dbReference>
<organism evidence="2 3">
    <name type="scientific">Dongia sedimenti</name>
    <dbReference type="NCBI Taxonomy" id="3064282"/>
    <lineage>
        <taxon>Bacteria</taxon>
        <taxon>Pseudomonadati</taxon>
        <taxon>Pseudomonadota</taxon>
        <taxon>Alphaproteobacteria</taxon>
        <taxon>Rhodospirillales</taxon>
        <taxon>Dongiaceae</taxon>
        <taxon>Dongia</taxon>
    </lineage>
</organism>
<dbReference type="InterPro" id="IPR009003">
    <property type="entry name" value="Peptidase_S1_PA"/>
</dbReference>
<keyword evidence="3" id="KW-1185">Reference proteome</keyword>
<dbReference type="InterPro" id="IPR011105">
    <property type="entry name" value="Cell_wall_hydrolase_SleB"/>
</dbReference>
<dbReference type="RefSeq" id="WP_379956859.1">
    <property type="nucleotide sequence ID" value="NZ_JAUYVI010000005.1"/>
</dbReference>
<dbReference type="EMBL" id="JAUYVI010000005">
    <property type="protein sequence ID" value="MDQ7249165.1"/>
    <property type="molecule type" value="Genomic_DNA"/>
</dbReference>
<name>A0ABU0YPU8_9PROT</name>
<evidence type="ECO:0000313" key="3">
    <source>
        <dbReference type="Proteomes" id="UP001230156"/>
    </source>
</evidence>
<proteinExistence type="predicted"/>
<dbReference type="Proteomes" id="UP001230156">
    <property type="component" value="Unassembled WGS sequence"/>
</dbReference>
<sequence length="475" mass="50257">MRGNEIRQAVDFLNACAARPASAMANRRDFRWLRDPALQGYGIGKDGTGEDDYVLTVHLHRLPSRAEIKVPGRIRIPGLPDPLETHVLSAPAPAHCLGPMTCAAQIARGDAVDEVGSLGCVVKSTDPADKNTYLLSNAHVLAFSGPGAPTINKDTIVHPPGDGGAEVAIAILAAWLPFTSGDGYPNVVDAAIARIHDAVSVSSIIPGIGIPRGIVANPSKDMPVRMRGAESGAITEGVINEVGYSHRLYCPQPNGKSGDFGWSGAIRTSPLAIAGDSGSIVLDMNNRVVGLLYAGGENVDSILTPITVVFNKLGLKLPDDPSEDQMAEANSTLPLGFKPPVEHRFKATPVLARTIWGEARGQSRQGKIAVGAVVANRAHAQKPNWGLTVEEVCQKPAQFSCWNEGDPNRAKMLALDPSDPVFFECMGIARQVLDGAIVDPTGGANHYVNLGVVLPDWAIPSKQTAVIGAHTFYKL</sequence>
<feature type="domain" description="Cell wall hydrolase SleB" evidence="1">
    <location>
        <begin position="361"/>
        <end position="473"/>
    </location>
</feature>
<gene>
    <name evidence="2" type="ORF">Q8A70_15870</name>
</gene>
<evidence type="ECO:0000259" key="1">
    <source>
        <dbReference type="Pfam" id="PF07486"/>
    </source>
</evidence>
<comment type="caution">
    <text evidence="2">The sequence shown here is derived from an EMBL/GenBank/DDBJ whole genome shotgun (WGS) entry which is preliminary data.</text>
</comment>
<dbReference type="GO" id="GO:0016787">
    <property type="term" value="F:hydrolase activity"/>
    <property type="evidence" value="ECO:0007669"/>
    <property type="project" value="UniProtKB-KW"/>
</dbReference>
<reference evidence="3" key="1">
    <citation type="submission" date="2023-08" db="EMBL/GenBank/DDBJ databases">
        <title>Rhodospirillaceae gen. nov., a novel taxon isolated from the Yangtze River Yuezi River estuary sludge.</title>
        <authorList>
            <person name="Ruan L."/>
        </authorList>
    </citation>
    <scope>NUCLEOTIDE SEQUENCE [LARGE SCALE GENOMIC DNA]</scope>
    <source>
        <strain evidence="3">R-7</strain>
    </source>
</reference>
<dbReference type="SUPFAM" id="SSF50494">
    <property type="entry name" value="Trypsin-like serine proteases"/>
    <property type="match status" value="1"/>
</dbReference>